<reference evidence="3" key="2">
    <citation type="journal article" date="2021" name="PeerJ">
        <title>Extensive microbial diversity within the chicken gut microbiome revealed by metagenomics and culture.</title>
        <authorList>
            <person name="Gilroy R."/>
            <person name="Ravi A."/>
            <person name="Getino M."/>
            <person name="Pursley I."/>
            <person name="Horton D.L."/>
            <person name="Alikhan N.F."/>
            <person name="Baker D."/>
            <person name="Gharbi K."/>
            <person name="Hall N."/>
            <person name="Watson M."/>
            <person name="Adriaenssens E.M."/>
            <person name="Foster-Nyarko E."/>
            <person name="Jarju S."/>
            <person name="Secka A."/>
            <person name="Antonio M."/>
            <person name="Oren A."/>
            <person name="Chaudhuri R.R."/>
            <person name="La Ragione R."/>
            <person name="Hildebrand F."/>
            <person name="Pallen M.J."/>
        </authorList>
    </citation>
    <scope>NUCLEOTIDE SEQUENCE</scope>
    <source>
        <strain evidence="3">ChiGjej3B3-5194</strain>
    </source>
</reference>
<dbReference type="CDD" id="cd00093">
    <property type="entry name" value="HTH_XRE"/>
    <property type="match status" value="1"/>
</dbReference>
<protein>
    <submittedName>
        <fullName evidence="3">Helix-turn-helix transcriptional regulator</fullName>
    </submittedName>
</protein>
<evidence type="ECO:0000313" key="4">
    <source>
        <dbReference type="Proteomes" id="UP000886742"/>
    </source>
</evidence>
<dbReference type="AlphaFoldDB" id="A0A9D1FH94"/>
<feature type="domain" description="HTH cro/C1-type" evidence="2">
    <location>
        <begin position="19"/>
        <end position="73"/>
    </location>
</feature>
<gene>
    <name evidence="3" type="ORF">IAD02_03445</name>
</gene>
<dbReference type="InterPro" id="IPR010982">
    <property type="entry name" value="Lambda_DNA-bd_dom_sf"/>
</dbReference>
<dbReference type="Proteomes" id="UP000886742">
    <property type="component" value="Unassembled WGS sequence"/>
</dbReference>
<evidence type="ECO:0000313" key="3">
    <source>
        <dbReference type="EMBL" id="HIS71013.1"/>
    </source>
</evidence>
<dbReference type="Gene3D" id="1.10.260.40">
    <property type="entry name" value="lambda repressor-like DNA-binding domains"/>
    <property type="match status" value="1"/>
</dbReference>
<organism evidence="3 4">
    <name type="scientific">Candidatus Enterousia intestinigallinarum</name>
    <dbReference type="NCBI Taxonomy" id="2840790"/>
    <lineage>
        <taxon>Bacteria</taxon>
        <taxon>Pseudomonadati</taxon>
        <taxon>Pseudomonadota</taxon>
        <taxon>Alphaproteobacteria</taxon>
        <taxon>Candidatus Enterousia</taxon>
    </lineage>
</organism>
<reference evidence="3" key="1">
    <citation type="submission" date="2020-10" db="EMBL/GenBank/DDBJ databases">
        <authorList>
            <person name="Gilroy R."/>
        </authorList>
    </citation>
    <scope>NUCLEOTIDE SEQUENCE</scope>
    <source>
        <strain evidence="3">ChiGjej3B3-5194</strain>
    </source>
</reference>
<feature type="region of interest" description="Disordered" evidence="1">
    <location>
        <begin position="85"/>
        <end position="105"/>
    </location>
</feature>
<accession>A0A9D1FH94</accession>
<sequence>MSGKPFQPTAVDEHIGQRVQLRRVMMGLSQKDLAKICGVTFQQIQKYESAGNRISASRLFELSTALETPISFFFIGLPGYMPEPNRSGRIPQRVSEQKSNDPLSKNESLQLINLYWKLPNDEQRKTIMDMLRALNGVE</sequence>
<comment type="caution">
    <text evidence="3">The sequence shown here is derived from an EMBL/GenBank/DDBJ whole genome shotgun (WGS) entry which is preliminary data.</text>
</comment>
<dbReference type="GO" id="GO:0003677">
    <property type="term" value="F:DNA binding"/>
    <property type="evidence" value="ECO:0007669"/>
    <property type="project" value="InterPro"/>
</dbReference>
<evidence type="ECO:0000256" key="1">
    <source>
        <dbReference type="SAM" id="MobiDB-lite"/>
    </source>
</evidence>
<name>A0A9D1FH94_9PROT</name>
<dbReference type="PROSITE" id="PS50943">
    <property type="entry name" value="HTH_CROC1"/>
    <property type="match status" value="1"/>
</dbReference>
<dbReference type="InterPro" id="IPR001387">
    <property type="entry name" value="Cro/C1-type_HTH"/>
</dbReference>
<proteinExistence type="predicted"/>
<dbReference type="SMART" id="SM00530">
    <property type="entry name" value="HTH_XRE"/>
    <property type="match status" value="1"/>
</dbReference>
<dbReference type="SUPFAM" id="SSF47413">
    <property type="entry name" value="lambda repressor-like DNA-binding domains"/>
    <property type="match status" value="1"/>
</dbReference>
<dbReference type="EMBL" id="DVJI01000012">
    <property type="protein sequence ID" value="HIS71013.1"/>
    <property type="molecule type" value="Genomic_DNA"/>
</dbReference>
<dbReference type="Pfam" id="PF01381">
    <property type="entry name" value="HTH_3"/>
    <property type="match status" value="1"/>
</dbReference>
<evidence type="ECO:0000259" key="2">
    <source>
        <dbReference type="PROSITE" id="PS50943"/>
    </source>
</evidence>